<keyword evidence="1" id="KW-0472">Membrane</keyword>
<feature type="transmembrane region" description="Helical" evidence="1">
    <location>
        <begin position="139"/>
        <end position="163"/>
    </location>
</feature>
<protein>
    <recommendedName>
        <fullName evidence="2">DUF6533 domain-containing protein</fullName>
    </recommendedName>
</protein>
<keyword evidence="4" id="KW-1185">Reference proteome</keyword>
<sequence>MDQAAGAVVDEIALFIVRDRQINSASLPGIVIALFDWLLNLDLELRFVWKQRWNMMKVLYLVNRYIPFFNLPILLYCGQLRPGRSASRPNTGSWDLQSVVHYGLSAVRYSCVYLRNRNNEVISAIGVWVLWGKGTRLGYFLFGAFSILWTAVFILEGFFLVNASHSQSPAPALLGCLLLNKGPYLVICFGLFMLLEVVLLMLVLRKAFVSYIKSETSPYKKVLYRDCAIYYLGMFSLALLNVIIMAGFPVSYDPILLLIVESVHSVMSCRIILQLREEDQRNLLGLDTSSRLSTWQVRDEMADEYPDLDW</sequence>
<dbReference type="Pfam" id="PF20151">
    <property type="entry name" value="DUF6533"/>
    <property type="match status" value="1"/>
</dbReference>
<gene>
    <name evidence="3" type="ORF">NP233_g2667</name>
</gene>
<reference evidence="3" key="1">
    <citation type="submission" date="2022-07" db="EMBL/GenBank/DDBJ databases">
        <title>Genome Sequence of Leucocoprinus birnbaumii.</title>
        <authorList>
            <person name="Buettner E."/>
        </authorList>
    </citation>
    <scope>NUCLEOTIDE SEQUENCE</scope>
    <source>
        <strain evidence="3">VT141</strain>
    </source>
</reference>
<organism evidence="3 4">
    <name type="scientific">Leucocoprinus birnbaumii</name>
    <dbReference type="NCBI Taxonomy" id="56174"/>
    <lineage>
        <taxon>Eukaryota</taxon>
        <taxon>Fungi</taxon>
        <taxon>Dikarya</taxon>
        <taxon>Basidiomycota</taxon>
        <taxon>Agaricomycotina</taxon>
        <taxon>Agaricomycetes</taxon>
        <taxon>Agaricomycetidae</taxon>
        <taxon>Agaricales</taxon>
        <taxon>Agaricineae</taxon>
        <taxon>Agaricaceae</taxon>
        <taxon>Leucocoprinus</taxon>
    </lineage>
</organism>
<proteinExistence type="predicted"/>
<keyword evidence="1" id="KW-0812">Transmembrane</keyword>
<evidence type="ECO:0000313" key="4">
    <source>
        <dbReference type="Proteomes" id="UP001213000"/>
    </source>
</evidence>
<comment type="caution">
    <text evidence="3">The sequence shown here is derived from an EMBL/GenBank/DDBJ whole genome shotgun (WGS) entry which is preliminary data.</text>
</comment>
<evidence type="ECO:0000259" key="2">
    <source>
        <dbReference type="Pfam" id="PF20151"/>
    </source>
</evidence>
<evidence type="ECO:0000313" key="3">
    <source>
        <dbReference type="EMBL" id="KAJ3573079.1"/>
    </source>
</evidence>
<dbReference type="EMBL" id="JANIEX010000116">
    <property type="protein sequence ID" value="KAJ3573079.1"/>
    <property type="molecule type" value="Genomic_DNA"/>
</dbReference>
<dbReference type="InterPro" id="IPR045340">
    <property type="entry name" value="DUF6533"/>
</dbReference>
<feature type="domain" description="DUF6533" evidence="2">
    <location>
        <begin position="30"/>
        <end position="69"/>
    </location>
</feature>
<feature type="transmembrane region" description="Helical" evidence="1">
    <location>
        <begin position="183"/>
        <end position="204"/>
    </location>
</feature>
<name>A0AAD5VYI0_9AGAR</name>
<accession>A0AAD5VYI0</accession>
<feature type="transmembrane region" description="Helical" evidence="1">
    <location>
        <begin position="228"/>
        <end position="248"/>
    </location>
</feature>
<dbReference type="Proteomes" id="UP001213000">
    <property type="component" value="Unassembled WGS sequence"/>
</dbReference>
<dbReference type="AlphaFoldDB" id="A0AAD5VYI0"/>
<keyword evidence="1" id="KW-1133">Transmembrane helix</keyword>
<evidence type="ECO:0000256" key="1">
    <source>
        <dbReference type="SAM" id="Phobius"/>
    </source>
</evidence>